<protein>
    <submittedName>
        <fullName evidence="2">Uncharacterized protein</fullName>
    </submittedName>
</protein>
<keyword evidence="1" id="KW-0812">Transmembrane</keyword>
<feature type="transmembrane region" description="Helical" evidence="1">
    <location>
        <begin position="92"/>
        <end position="115"/>
    </location>
</feature>
<dbReference type="Proteomes" id="UP000240681">
    <property type="component" value="Unassembled WGS sequence"/>
</dbReference>
<gene>
    <name evidence="2" type="ORF">B9Q09_00215</name>
</gene>
<proteinExistence type="predicted"/>
<accession>A0A2R6BGS4</accession>
<sequence length="567" mass="62470">MSYHYRREGMHYAYPLAALVILANIEYLYFAAGSVTDIVWVVFVMLSYVLIDKRSATSGVLLGLAMSAKQLPWLLAPFMLYFVYREQGFRSAVKFLCAVVATFLALNAYFFLISPREYLLSVFSPETMPLIGIGYGLSQLAFLGYLNIPRTVFSAISVIVFASTFGVYVALYKELKHAFFALPALVMLFNYRVLANYLFYWPILLLPTLPYLVRVTKVGERALQEEIVYTDRRPRFGSSYARGVISIAAIALLSFATAATVEYAVPIGNSLVVNRVTGYANPYGIPGYVTELQVNVSYYGSPDSVPVFFRIIPSGPIVNANGLLWTVVGNNTLSYGSSRVFTIVPETSADFLPEGDCFRLEAYYAGMQGFIDGCAPKLPAPLIANPNFSYFEGASTPGWSWVPNNVGGSSEFSVVFSPHGVSLTITPQVNGSWTAAQLIQPINLSKLEDCTLILNASSTLQSAVNTGGWPTQFLGVEFVFSGGQQIWVGYNSSYPIPVYYNPSQSLVVILSRSLIIRFSQVQAVAEEMGWPLSGVEMMLIFATTHTYIGRPSLTATFYNLVVVRNEG</sequence>
<evidence type="ECO:0000256" key="1">
    <source>
        <dbReference type="SAM" id="Phobius"/>
    </source>
</evidence>
<reference evidence="2 3" key="1">
    <citation type="submission" date="2017-04" db="EMBL/GenBank/DDBJ databases">
        <title>Novel microbial lineages endemic to geothermal iron-oxide mats fill important gaps in the evolutionary history of Archaea.</title>
        <authorList>
            <person name="Jay Z.J."/>
            <person name="Beam J.P."/>
            <person name="Dlakic M."/>
            <person name="Rusch D.B."/>
            <person name="Kozubal M.A."/>
            <person name="Inskeep W.P."/>
        </authorList>
    </citation>
    <scope>NUCLEOTIDE SEQUENCE [LARGE SCALE GENOMIC DNA]</scope>
    <source>
        <strain evidence="2">ECH_B_SAG-C16</strain>
    </source>
</reference>
<feature type="transmembrane region" description="Helical" evidence="1">
    <location>
        <begin position="152"/>
        <end position="171"/>
    </location>
</feature>
<keyword evidence="1" id="KW-1133">Transmembrane helix</keyword>
<organism evidence="2 3">
    <name type="scientific">Candidatus Marsarchaeota G2 archaeon ECH_B_SAG-C16</name>
    <dbReference type="NCBI Taxonomy" id="1978163"/>
    <lineage>
        <taxon>Archaea</taxon>
        <taxon>Candidatus Marsarchaeota</taxon>
        <taxon>Candidatus Marsarchaeota group 2</taxon>
    </lineage>
</organism>
<name>A0A2R6BGS4_9ARCH</name>
<evidence type="ECO:0000313" key="2">
    <source>
        <dbReference type="EMBL" id="PSN97849.1"/>
    </source>
</evidence>
<feature type="transmembrane region" description="Helical" evidence="1">
    <location>
        <begin position="58"/>
        <end position="80"/>
    </location>
</feature>
<keyword evidence="1" id="KW-0472">Membrane</keyword>
<evidence type="ECO:0000313" key="3">
    <source>
        <dbReference type="Proteomes" id="UP000240681"/>
    </source>
</evidence>
<feature type="transmembrane region" description="Helical" evidence="1">
    <location>
        <begin position="127"/>
        <end position="146"/>
    </location>
</feature>
<feature type="transmembrane region" description="Helical" evidence="1">
    <location>
        <begin position="244"/>
        <end position="265"/>
    </location>
</feature>
<dbReference type="AlphaFoldDB" id="A0A2R6BGS4"/>
<comment type="caution">
    <text evidence="2">The sequence shown here is derived from an EMBL/GenBank/DDBJ whole genome shotgun (WGS) entry which is preliminary data.</text>
</comment>
<dbReference type="EMBL" id="NEXK01000004">
    <property type="protein sequence ID" value="PSN97849.1"/>
    <property type="molecule type" value="Genomic_DNA"/>
</dbReference>